<organism evidence="2 3">
    <name type="scientific">Lysobacter antibioticus</name>
    <dbReference type="NCBI Taxonomy" id="84531"/>
    <lineage>
        <taxon>Bacteria</taxon>
        <taxon>Pseudomonadati</taxon>
        <taxon>Pseudomonadota</taxon>
        <taxon>Gammaproteobacteria</taxon>
        <taxon>Lysobacterales</taxon>
        <taxon>Lysobacteraceae</taxon>
        <taxon>Lysobacter</taxon>
    </lineage>
</organism>
<evidence type="ECO:0000256" key="1">
    <source>
        <dbReference type="SAM" id="MobiDB-lite"/>
    </source>
</evidence>
<proteinExistence type="predicted"/>
<dbReference type="AlphaFoldDB" id="A0A0S2FBZ7"/>
<evidence type="ECO:0000313" key="2">
    <source>
        <dbReference type="EMBL" id="ALN81065.1"/>
    </source>
</evidence>
<dbReference type="KEGG" id="lab:LA76x_2935"/>
<keyword evidence="3" id="KW-1185">Reference proteome</keyword>
<accession>A0A0S2FBZ7</accession>
<reference evidence="2 3" key="1">
    <citation type="journal article" date="2015" name="BMC Genomics">
        <title>Comparative genomics and metabolic profiling of the genus Lysobacter.</title>
        <authorList>
            <person name="de Bruijn I."/>
            <person name="Cheng X."/>
            <person name="de Jager V."/>
            <person name="Exposito R.G."/>
            <person name="Watrous J."/>
            <person name="Patel N."/>
            <person name="Postma J."/>
            <person name="Dorrestein P.C."/>
            <person name="Kobayashi D."/>
            <person name="Raaijmakers J.M."/>
        </authorList>
    </citation>
    <scope>NUCLEOTIDE SEQUENCE [LARGE SCALE GENOMIC DNA]</scope>
    <source>
        <strain evidence="2 3">76</strain>
    </source>
</reference>
<evidence type="ECO:0000313" key="3">
    <source>
        <dbReference type="Proteomes" id="UP000060787"/>
    </source>
</evidence>
<gene>
    <name evidence="2" type="ORF">LA76x_2935</name>
</gene>
<dbReference type="EMBL" id="CP011129">
    <property type="protein sequence ID" value="ALN81065.1"/>
    <property type="molecule type" value="Genomic_DNA"/>
</dbReference>
<dbReference type="Proteomes" id="UP000060787">
    <property type="component" value="Chromosome"/>
</dbReference>
<feature type="region of interest" description="Disordered" evidence="1">
    <location>
        <begin position="1"/>
        <end position="79"/>
    </location>
</feature>
<name>A0A0S2FBZ7_LYSAN</name>
<sequence>MTRHAVLLRGERPQGPSRKGVQPAKADASAARGGGRKGIDPRRCRPSARPLASGSAEPANHAANRVGPASGPHGGGWCADERRVRAWLARR</sequence>
<protein>
    <submittedName>
        <fullName evidence="2">Uncharacterized protein</fullName>
    </submittedName>
</protein>